<proteinExistence type="predicted"/>
<dbReference type="InterPro" id="IPR058575">
    <property type="entry name" value="NTP_transf_8_dom"/>
</dbReference>
<evidence type="ECO:0000313" key="3">
    <source>
        <dbReference type="EMBL" id="MBK1660274.1"/>
    </source>
</evidence>
<comment type="caution">
    <text evidence="3">The sequence shown here is derived from an EMBL/GenBank/DDBJ whole genome shotgun (WGS) entry which is preliminary data.</text>
</comment>
<evidence type="ECO:0000313" key="4">
    <source>
        <dbReference type="Proteomes" id="UP000697995"/>
    </source>
</evidence>
<dbReference type="Pfam" id="PF12281">
    <property type="entry name" value="NTP_transf_8"/>
    <property type="match status" value="1"/>
</dbReference>
<dbReference type="InterPro" id="IPR022550">
    <property type="entry name" value="NTP_transf_8"/>
</dbReference>
<reference evidence="3 4" key="1">
    <citation type="journal article" date="2020" name="Microorganisms">
        <title>Osmotic Adaptation and Compatible Solute Biosynthesis of Phototrophic Bacteria as Revealed from Genome Analyses.</title>
        <authorList>
            <person name="Imhoff J.F."/>
            <person name="Rahn T."/>
            <person name="Kunzel S."/>
            <person name="Keller A."/>
            <person name="Neulinger S.C."/>
        </authorList>
    </citation>
    <scope>NUCLEOTIDE SEQUENCE [LARGE SCALE GENOMIC DNA]</scope>
    <source>
        <strain evidence="3 4">DSM 15382</strain>
    </source>
</reference>
<feature type="region of interest" description="Disordered" evidence="1">
    <location>
        <begin position="371"/>
        <end position="392"/>
    </location>
</feature>
<organism evidence="3 4">
    <name type="scientific">Paracraurococcus ruber</name>
    <dbReference type="NCBI Taxonomy" id="77675"/>
    <lineage>
        <taxon>Bacteria</taxon>
        <taxon>Pseudomonadati</taxon>
        <taxon>Pseudomonadota</taxon>
        <taxon>Alphaproteobacteria</taxon>
        <taxon>Acetobacterales</taxon>
        <taxon>Roseomonadaceae</taxon>
        <taxon>Paracraurococcus</taxon>
    </lineage>
</organism>
<evidence type="ECO:0000256" key="1">
    <source>
        <dbReference type="SAM" id="MobiDB-lite"/>
    </source>
</evidence>
<feature type="domain" description="Nucleotidyltransferase-like" evidence="2">
    <location>
        <begin position="107"/>
        <end position="318"/>
    </location>
</feature>
<dbReference type="Proteomes" id="UP000697995">
    <property type="component" value="Unassembled WGS sequence"/>
</dbReference>
<protein>
    <recommendedName>
        <fullName evidence="2">Nucleotidyltransferase-like domain-containing protein</fullName>
    </recommendedName>
</protein>
<dbReference type="PIRSF" id="PIRSF031854">
    <property type="entry name" value="UCP031854"/>
    <property type="match status" value="1"/>
</dbReference>
<dbReference type="EMBL" id="NRSG01000161">
    <property type="protein sequence ID" value="MBK1660274.1"/>
    <property type="molecule type" value="Genomic_DNA"/>
</dbReference>
<gene>
    <name evidence="3" type="ORF">CKO45_18765</name>
</gene>
<dbReference type="RefSeq" id="WP_133221723.1">
    <property type="nucleotide sequence ID" value="NZ_SMOA01000158.1"/>
</dbReference>
<evidence type="ECO:0000259" key="2">
    <source>
        <dbReference type="Pfam" id="PF12281"/>
    </source>
</evidence>
<keyword evidence="4" id="KW-1185">Reference proteome</keyword>
<sequence>MPTPVPLPIQTVYAELVEQAWLAAADRDFAGNGAFVAKTVKGRRYWYWQAADPAAPGGRSQKYVGPETPDLLARIAHHRQVRTEDRQRHSMVAALRAASLTAPDALTGRVLIALEAAGVFRLRAVVIGTVAYQVYGALLGERLGLAATRTGDLDLAQFVDVSGAVGDRIDAPDFEAVLRRADPRFRRLPGLPGQTHAEARSAYYGIGREYRVEVLTPNRDPDTDGAPVPLPALGADGHPLRYLDFLIHREVQAVALHGAGVPINVPAPERFALHKLIVARRRDDQAKARKDLAQAAQLLDVLARQRPFELAAAWHEAWSRGPGWREPLAQAHALLPGEAQVALAAALDADRRAAHATSHVTLTPLVNEATVVTGPERGADGAGHTPDDVPDP</sequence>
<accession>A0ABS1D2Z5</accession>
<name>A0ABS1D2Z5_9PROT</name>